<evidence type="ECO:0000313" key="8">
    <source>
        <dbReference type="Proteomes" id="UP000627446"/>
    </source>
</evidence>
<dbReference type="Gene3D" id="3.40.50.150">
    <property type="entry name" value="Vaccinia Virus protein VP39"/>
    <property type="match status" value="1"/>
</dbReference>
<evidence type="ECO:0000256" key="5">
    <source>
        <dbReference type="ARBA" id="ARBA00023098"/>
    </source>
</evidence>
<dbReference type="CDD" id="cd02440">
    <property type="entry name" value="AdoMet_MTases"/>
    <property type="match status" value="1"/>
</dbReference>
<keyword evidence="8" id="KW-1185">Reference proteome</keyword>
<dbReference type="GO" id="GO:0032259">
    <property type="term" value="P:methylation"/>
    <property type="evidence" value="ECO:0007669"/>
    <property type="project" value="UniProtKB-KW"/>
</dbReference>
<dbReference type="Pfam" id="PF02353">
    <property type="entry name" value="CMAS"/>
    <property type="match status" value="1"/>
</dbReference>
<keyword evidence="4" id="KW-0949">S-adenosyl-L-methionine</keyword>
<dbReference type="PIRSF" id="PIRSF003085">
    <property type="entry name" value="CMAS"/>
    <property type="match status" value="1"/>
</dbReference>
<keyword evidence="5" id="KW-0443">Lipid metabolism</keyword>
<dbReference type="InterPro" id="IPR003333">
    <property type="entry name" value="CMAS"/>
</dbReference>
<comment type="caution">
    <text evidence="7">The sequence shown here is derived from an EMBL/GenBank/DDBJ whole genome shotgun (WGS) entry which is preliminary data.</text>
</comment>
<dbReference type="Proteomes" id="UP000627446">
    <property type="component" value="Unassembled WGS sequence"/>
</dbReference>
<dbReference type="PANTHER" id="PTHR43667">
    <property type="entry name" value="CYCLOPROPANE-FATTY-ACYL-PHOSPHOLIPID SYNTHASE"/>
    <property type="match status" value="1"/>
</dbReference>
<accession>A0A923KJT7</accession>
<dbReference type="InterPro" id="IPR029063">
    <property type="entry name" value="SAM-dependent_MTases_sf"/>
</dbReference>
<keyword evidence="2 7" id="KW-0489">Methyltransferase</keyword>
<dbReference type="GO" id="GO:0008610">
    <property type="term" value="P:lipid biosynthetic process"/>
    <property type="evidence" value="ECO:0007669"/>
    <property type="project" value="InterPro"/>
</dbReference>
<dbReference type="RefSeq" id="WP_186915782.1">
    <property type="nucleotide sequence ID" value="NZ_JACOFZ010000001.1"/>
</dbReference>
<reference evidence="7" key="1">
    <citation type="submission" date="2020-08" db="EMBL/GenBank/DDBJ databases">
        <title>Novel species isolated from subtropical streams in China.</title>
        <authorList>
            <person name="Lu H."/>
        </authorList>
    </citation>
    <scope>NUCLEOTIDE SEQUENCE</scope>
    <source>
        <strain evidence="7">LX22W</strain>
    </source>
</reference>
<dbReference type="AlphaFoldDB" id="A0A923KJT7"/>
<sequence length="397" mass="45872">MSLPEKAPTTAKFFLKMLAKLKHGNLHLVTPDNHVLHFGDTTQAQAVVLHIHDWRACAKIMRSGDIGFAEALEAGWITTTDLTALLRLAIRNEATLDQAIFGGRIMSIWYKIKHLLRSNTKEGSRKNIHAHYDLGNNFYRLWLDPSWTYSSAIFYKDYQISLQEAQYRKYQRIIDVLGLKTGDKVLEIGCGWGGFAEHAAQQGIEVHGITISKAQLEIAQERIQRQQLDKLVRLELCDYRDLNSQYDAIVSIEMFEAVGEKFWPTYFATVERCLKPSGKALIQSITIDEKHFERYRSGSDFIQQYIFPGGMLPSPERFIANAQQYNLETTNSFAFGLDYAETLRRWNKAFDQEIEAIAQQGFDPKFQRIWQMYFSYCEAGFEEKRTDVYQFLLQKKG</sequence>
<dbReference type="EMBL" id="JACOFZ010000001">
    <property type="protein sequence ID" value="MBC3880005.1"/>
    <property type="molecule type" value="Genomic_DNA"/>
</dbReference>
<dbReference type="GO" id="GO:0008168">
    <property type="term" value="F:methyltransferase activity"/>
    <property type="evidence" value="ECO:0007669"/>
    <property type="project" value="UniProtKB-KW"/>
</dbReference>
<evidence type="ECO:0000256" key="2">
    <source>
        <dbReference type="ARBA" id="ARBA00022603"/>
    </source>
</evidence>
<gene>
    <name evidence="7" type="ORF">H8K36_01330</name>
</gene>
<dbReference type="SUPFAM" id="SSF53335">
    <property type="entry name" value="S-adenosyl-L-methionine-dependent methyltransferases"/>
    <property type="match status" value="1"/>
</dbReference>
<name>A0A923KJT7_9BURK</name>
<protein>
    <submittedName>
        <fullName evidence="7">Class I SAM-dependent methyltransferase</fullName>
    </submittedName>
</protein>
<evidence type="ECO:0000313" key="7">
    <source>
        <dbReference type="EMBL" id="MBC3880005.1"/>
    </source>
</evidence>
<evidence type="ECO:0000256" key="3">
    <source>
        <dbReference type="ARBA" id="ARBA00022679"/>
    </source>
</evidence>
<feature type="active site" evidence="6">
    <location>
        <position position="377"/>
    </location>
</feature>
<dbReference type="InterPro" id="IPR050723">
    <property type="entry name" value="CFA/CMAS"/>
</dbReference>
<proteinExistence type="inferred from homology"/>
<evidence type="ECO:0000256" key="1">
    <source>
        <dbReference type="ARBA" id="ARBA00010815"/>
    </source>
</evidence>
<evidence type="ECO:0000256" key="4">
    <source>
        <dbReference type="ARBA" id="ARBA00022691"/>
    </source>
</evidence>
<evidence type="ECO:0000256" key="6">
    <source>
        <dbReference type="PIRSR" id="PIRSR003085-1"/>
    </source>
</evidence>
<keyword evidence="3" id="KW-0808">Transferase</keyword>
<comment type="similarity">
    <text evidence="1">Belongs to the CFA/CMAS family.</text>
</comment>
<organism evidence="7 8">
    <name type="scientific">Undibacterium nitidum</name>
    <dbReference type="NCBI Taxonomy" id="2762298"/>
    <lineage>
        <taxon>Bacteria</taxon>
        <taxon>Pseudomonadati</taxon>
        <taxon>Pseudomonadota</taxon>
        <taxon>Betaproteobacteria</taxon>
        <taxon>Burkholderiales</taxon>
        <taxon>Oxalobacteraceae</taxon>
        <taxon>Undibacterium</taxon>
    </lineage>
</organism>
<dbReference type="PANTHER" id="PTHR43667:SF2">
    <property type="entry name" value="FATTY ACID C-METHYL TRANSFERASE"/>
    <property type="match status" value="1"/>
</dbReference>